<dbReference type="GO" id="GO:0009307">
    <property type="term" value="P:DNA restriction-modification system"/>
    <property type="evidence" value="ECO:0007669"/>
    <property type="project" value="InterPro"/>
</dbReference>
<gene>
    <name evidence="2" type="ORF">F4693_000622</name>
</gene>
<dbReference type="InterPro" id="IPR015300">
    <property type="entry name" value="DNA-bd_pseudobarrel_sf"/>
</dbReference>
<dbReference type="InterPro" id="IPR015109">
    <property type="entry name" value="Restrct_endonuc_II_EcoRII_C"/>
</dbReference>
<dbReference type="RefSeq" id="WP_184504095.1">
    <property type="nucleotide sequence ID" value="NZ_JACHBT010000003.1"/>
</dbReference>
<dbReference type="AlphaFoldDB" id="A0A7X0JBP9"/>
<dbReference type="GO" id="GO:0003677">
    <property type="term" value="F:DNA binding"/>
    <property type="evidence" value="ECO:0007669"/>
    <property type="project" value="InterPro"/>
</dbReference>
<dbReference type="Proteomes" id="UP000522313">
    <property type="component" value="Unassembled WGS sequence"/>
</dbReference>
<dbReference type="CDD" id="cd22322">
    <property type="entry name" value="EcoRII-like"/>
    <property type="match status" value="1"/>
</dbReference>
<organism evidence="2 3">
    <name type="scientific">Sphingomonas endophytica</name>
    <dbReference type="NCBI Taxonomy" id="869719"/>
    <lineage>
        <taxon>Bacteria</taxon>
        <taxon>Pseudomonadati</taxon>
        <taxon>Pseudomonadota</taxon>
        <taxon>Alphaproteobacteria</taxon>
        <taxon>Sphingomonadales</taxon>
        <taxon>Sphingomonadaceae</taxon>
        <taxon>Sphingomonas</taxon>
    </lineage>
</organism>
<name>A0A7X0JBP9_9SPHN</name>
<evidence type="ECO:0000259" key="1">
    <source>
        <dbReference type="Pfam" id="PF09019"/>
    </source>
</evidence>
<comment type="caution">
    <text evidence="2">The sequence shown here is derived from an EMBL/GenBank/DDBJ whole genome shotgun (WGS) entry which is preliminary data.</text>
</comment>
<protein>
    <recommendedName>
        <fullName evidence="1">Restriction endonuclease type II EcoRII C-terminal domain-containing protein</fullName>
    </recommendedName>
</protein>
<dbReference type="GO" id="GO:0009036">
    <property type="term" value="F:type II site-specific deoxyribonuclease activity"/>
    <property type="evidence" value="ECO:0007669"/>
    <property type="project" value="InterPro"/>
</dbReference>
<reference evidence="2 3" key="1">
    <citation type="submission" date="2020-08" db="EMBL/GenBank/DDBJ databases">
        <title>The Agave Microbiome: Exploring the role of microbial communities in plant adaptations to desert environments.</title>
        <authorList>
            <person name="Partida-Martinez L.P."/>
        </authorList>
    </citation>
    <scope>NUCLEOTIDE SEQUENCE [LARGE SCALE GENOMIC DNA]</scope>
    <source>
        <strain evidence="2 3">AS3.13</strain>
    </source>
</reference>
<evidence type="ECO:0000313" key="2">
    <source>
        <dbReference type="EMBL" id="MBB6503667.1"/>
    </source>
</evidence>
<dbReference type="Gene3D" id="3.40.91.80">
    <property type="match status" value="1"/>
</dbReference>
<dbReference type="InterPro" id="IPR011335">
    <property type="entry name" value="Restrct_endonuc-II-like"/>
</dbReference>
<dbReference type="InterPro" id="IPR038365">
    <property type="entry name" value="EcoRII_C_sf"/>
</dbReference>
<evidence type="ECO:0000313" key="3">
    <source>
        <dbReference type="Proteomes" id="UP000522313"/>
    </source>
</evidence>
<accession>A0A7X0JBP9</accession>
<proteinExistence type="predicted"/>
<dbReference type="Pfam" id="PF09019">
    <property type="entry name" value="EcoRII-C"/>
    <property type="match status" value="1"/>
</dbReference>
<sequence length="453" mass="49709">MTTQIDMFDDGDDGGATLLVDLLRSASLVLVKKLSNNDRDWAQLPNKHQAGVYIPPAQRESGFFPALVEKARADGGAAIRECFFRTEWPQVDVVREKTRLVHYTSKGPETHMTGVPKPAFATLSPASFLVIGRHVTDGVPVYRCLTIDSASADALLLTDTLSLPADFVAGIFEPAAALAAERDAILDFAGRAIEAWLAGGIAAFADDNAALPSTVVLARMAREKYLADHGLATLDPWAIERPGDAVREISRTIEWELFREFQRRERAIMLVRTILGDTPSDVTAAGIIRSLIDNIGEVDRLMLSASQQRKSRAGYSFEHQIEAMLVAGTVPFEKQVVMDAKKRPDFILPSLARFTTPVPGAANGLILSAKTTLRERWKQVQREMTGGDLFLATVDESIAANAIEDMASLGIVLVVPETLRESRSTEYVRHSNVIGFDGFFQDELRGRRMAGWV</sequence>
<feature type="domain" description="Restriction endonuclease type II EcoRII C-terminal" evidence="1">
    <location>
        <begin position="290"/>
        <end position="438"/>
    </location>
</feature>
<dbReference type="EMBL" id="JACHBT010000003">
    <property type="protein sequence ID" value="MBB6503667.1"/>
    <property type="molecule type" value="Genomic_DNA"/>
</dbReference>
<dbReference type="Gene3D" id="2.40.330.10">
    <property type="entry name" value="DNA-binding pseudobarrel domain"/>
    <property type="match status" value="1"/>
</dbReference>
<reference evidence="2 3" key="2">
    <citation type="submission" date="2020-08" db="EMBL/GenBank/DDBJ databases">
        <authorList>
            <person name="Partida-Martinez L."/>
            <person name="Huntemann M."/>
            <person name="Clum A."/>
            <person name="Wang J."/>
            <person name="Palaniappan K."/>
            <person name="Ritter S."/>
            <person name="Chen I.-M."/>
            <person name="Stamatis D."/>
            <person name="Reddy T."/>
            <person name="O'Malley R."/>
            <person name="Daum C."/>
            <person name="Shapiro N."/>
            <person name="Ivanova N."/>
            <person name="Kyrpides N."/>
            <person name="Woyke T."/>
        </authorList>
    </citation>
    <scope>NUCLEOTIDE SEQUENCE [LARGE SCALE GENOMIC DNA]</scope>
    <source>
        <strain evidence="2 3">AS3.13</strain>
    </source>
</reference>
<dbReference type="SUPFAM" id="SSF52980">
    <property type="entry name" value="Restriction endonuclease-like"/>
    <property type="match status" value="1"/>
</dbReference>